<dbReference type="Pfam" id="PF00270">
    <property type="entry name" value="DEAD"/>
    <property type="match status" value="1"/>
</dbReference>
<comment type="caution">
    <text evidence="13">The sequence shown here is derived from an EMBL/GenBank/DDBJ whole genome shotgun (WGS) entry which is preliminary data.</text>
</comment>
<dbReference type="EC" id="3.6.4.-" evidence="9"/>
<dbReference type="PANTHER" id="PTHR47964">
    <property type="entry name" value="ATP-DEPENDENT DNA HELICASE HOMOLOG RECG, CHLOROPLASTIC"/>
    <property type="match status" value="1"/>
</dbReference>
<dbReference type="SUPFAM" id="SSF52540">
    <property type="entry name" value="P-loop containing nucleoside triphosphate hydrolases"/>
    <property type="match status" value="4"/>
</dbReference>
<evidence type="ECO:0000256" key="1">
    <source>
        <dbReference type="ARBA" id="ARBA00022490"/>
    </source>
</evidence>
<comment type="function">
    <text evidence="9">Couples transcription and DNA repair by recognizing RNA polymerase (RNAP) stalled at DNA lesions. Mediates ATP-dependent release of RNAP and its truncated transcript from the DNA, and recruitment of nucleotide excision repair machinery to the damaged site.</text>
</comment>
<evidence type="ECO:0000256" key="6">
    <source>
        <dbReference type="ARBA" id="ARBA00022840"/>
    </source>
</evidence>
<feature type="region of interest" description="Disordered" evidence="10">
    <location>
        <begin position="625"/>
        <end position="653"/>
    </location>
</feature>
<keyword evidence="1 9" id="KW-0963">Cytoplasm</keyword>
<evidence type="ECO:0000256" key="4">
    <source>
        <dbReference type="ARBA" id="ARBA00022801"/>
    </source>
</evidence>
<dbReference type="InterPro" id="IPR001650">
    <property type="entry name" value="Helicase_C-like"/>
</dbReference>
<dbReference type="PROSITE" id="PS51194">
    <property type="entry name" value="HELICASE_CTER"/>
    <property type="match status" value="1"/>
</dbReference>
<comment type="similarity">
    <text evidence="9">In the C-terminal section; belongs to the helicase family. RecG subfamily.</text>
</comment>
<proteinExistence type="inferred from homology"/>
<dbReference type="SUPFAM" id="SSF141259">
    <property type="entry name" value="CarD-like"/>
    <property type="match status" value="1"/>
</dbReference>
<dbReference type="InterPro" id="IPR014001">
    <property type="entry name" value="Helicase_ATP-bd"/>
</dbReference>
<dbReference type="InterPro" id="IPR027417">
    <property type="entry name" value="P-loop_NTPase"/>
</dbReference>
<evidence type="ECO:0000313" key="14">
    <source>
        <dbReference type="Proteomes" id="UP000632222"/>
    </source>
</evidence>
<keyword evidence="5" id="KW-0347">Helicase</keyword>
<protein>
    <recommendedName>
        <fullName evidence="9">Transcription-repair-coupling factor</fullName>
        <shortName evidence="9">TRCF</shortName>
        <ecNumber evidence="9">3.6.4.-</ecNumber>
    </recommendedName>
</protein>
<name>A0ABQ2CXB0_9DEIO</name>
<evidence type="ECO:0000256" key="10">
    <source>
        <dbReference type="SAM" id="MobiDB-lite"/>
    </source>
</evidence>
<dbReference type="EMBL" id="BMOD01000004">
    <property type="protein sequence ID" value="GGJ30108.1"/>
    <property type="molecule type" value="Genomic_DNA"/>
</dbReference>
<dbReference type="PANTHER" id="PTHR47964:SF1">
    <property type="entry name" value="ATP-DEPENDENT DNA HELICASE HOMOLOG RECG, CHLOROPLASTIC"/>
    <property type="match status" value="1"/>
</dbReference>
<evidence type="ECO:0000259" key="11">
    <source>
        <dbReference type="PROSITE" id="PS51192"/>
    </source>
</evidence>
<dbReference type="SMART" id="SM00487">
    <property type="entry name" value="DEXDc"/>
    <property type="match status" value="1"/>
</dbReference>
<dbReference type="Gene3D" id="3.30.2060.10">
    <property type="entry name" value="Penicillin-binding protein 1b domain"/>
    <property type="match status" value="1"/>
</dbReference>
<gene>
    <name evidence="9 13" type="primary">mfd</name>
    <name evidence="13" type="ORF">GCM10008938_15090</name>
</gene>
<dbReference type="Pfam" id="PF17757">
    <property type="entry name" value="UvrB_inter"/>
    <property type="match status" value="1"/>
</dbReference>
<keyword evidence="3 9" id="KW-0227">DNA damage</keyword>
<sequence length="1055" mass="118508">MTRLRELIPLSHAGTVQGLPQVARQLLFSAHPGKAVLLTTPERLAVYQTVGQWGAEVSFNPGIPEWAIKGEKVILDVSTALDLFPRDPEALTIFLQIGRDYPRDALFDRLISLGYQREEEPGYTVKGDTLSIHLSAEKVIRAEFFGDELDTLRDEEGHKLRSLIIPPAEGFLPPTRWDATRLELLEGYRVFLDAPELYNSVLEPNTGQLWQMLMPREVVSFGRTPLELPDLMPPVKNLPFYRAQLTHFARDLERWLQQEYQVLVLLRHERTGKYLQEKLLTGLNIKWLQNPVMVPGQASFLVGIGEGGFELPEQKTVVLTEDLLYGFQGGSALRSRKLSGKPVTDALGLQIGDYLIHPEHGIGQFLGIETREVLGVKRDYLHLQYGAGAKIYLPIELLPIMRRHPGTTDDPPSLSRLEKQEWQRAREKARQSAEALAAKLLVQYAARQVMPGYAFTQLEDWDSLIEKNFEYELTFDQKRALRETLNDLEKTYPMDRLISGDVGFGKTEVALRAAHRVVGHGKQVAILVPTTLLAEQHTSTFNGRFKDLPVRVEGLSRFTTPAQAREILEGIKAGSVDVVIGTHRLLSQDIEFKNLGMIIVDEEHRFGVLQKEKLKALKAFGKLEGLPEPEPATPADTTPRRRGRPKKQEQTVVPGVAKETMEDLKNQVSIDVLSMSATPIPRTLYMSMVGLRDMSSIQTPPKGRKPIQTILSPYDPTVVRHAIISELERGGKVFYIHDRIASIGARALYLKNIVPEARVAVAHGRMDEEQLEEIMLGFEEGAFDVLLSTTIVETGLDIPEANTILIERADRLGLAQLYQLRGRVGRRSREAYAYLFYPPRLTGNASRRLWAIADLQDLGSGHRLAEKDMEIRGVGNILGSEQHGQIQAVSIEVYTELLAEAVSKLKGEVLPEPTQISIDLPINARLTAEYFGDEAARIQAYGLLSEATTLPAISRVEKDFRKRFGVPPIEVQHFLDLAKLRIIALNKRVLSIAENFTHLVVSFSYKGLDFDAASLKKFPHRTEVAQFPPSVKIEKKGLKPDDYPRVLMDVLTYFG</sequence>
<dbReference type="SMART" id="SM00982">
    <property type="entry name" value="TRCF"/>
    <property type="match status" value="1"/>
</dbReference>
<dbReference type="InterPro" id="IPR005118">
    <property type="entry name" value="TRCF_C"/>
</dbReference>
<keyword evidence="6 9" id="KW-0067">ATP-binding</keyword>
<dbReference type="Pfam" id="PF00271">
    <property type="entry name" value="Helicase_C"/>
    <property type="match status" value="1"/>
</dbReference>
<dbReference type="Proteomes" id="UP000632222">
    <property type="component" value="Unassembled WGS sequence"/>
</dbReference>
<dbReference type="CDD" id="cd17991">
    <property type="entry name" value="DEXHc_TRCF"/>
    <property type="match status" value="1"/>
</dbReference>
<dbReference type="InterPro" id="IPR003711">
    <property type="entry name" value="CarD-like/TRCF_RID"/>
</dbReference>
<dbReference type="Pfam" id="PF02559">
    <property type="entry name" value="CarD_TRCF_RID"/>
    <property type="match status" value="1"/>
</dbReference>
<dbReference type="InterPro" id="IPR004576">
    <property type="entry name" value="Mfd"/>
</dbReference>
<feature type="domain" description="Helicase C-terminal" evidence="12">
    <location>
        <begin position="718"/>
        <end position="875"/>
    </location>
</feature>
<comment type="subcellular location">
    <subcellularLocation>
        <location evidence="9">Cytoplasm</location>
    </subcellularLocation>
</comment>
<evidence type="ECO:0000256" key="5">
    <source>
        <dbReference type="ARBA" id="ARBA00022806"/>
    </source>
</evidence>
<evidence type="ECO:0000256" key="3">
    <source>
        <dbReference type="ARBA" id="ARBA00022763"/>
    </source>
</evidence>
<dbReference type="Gene3D" id="3.40.50.300">
    <property type="entry name" value="P-loop containing nucleotide triphosphate hydrolases"/>
    <property type="match status" value="2"/>
</dbReference>
<evidence type="ECO:0000256" key="7">
    <source>
        <dbReference type="ARBA" id="ARBA00023125"/>
    </source>
</evidence>
<evidence type="ECO:0000313" key="13">
    <source>
        <dbReference type="EMBL" id="GGJ30108.1"/>
    </source>
</evidence>
<reference evidence="14" key="1">
    <citation type="journal article" date="2019" name="Int. J. Syst. Evol. Microbiol.">
        <title>The Global Catalogue of Microorganisms (GCM) 10K type strain sequencing project: providing services to taxonomists for standard genome sequencing and annotation.</title>
        <authorList>
            <consortium name="The Broad Institute Genomics Platform"/>
            <consortium name="The Broad Institute Genome Sequencing Center for Infectious Disease"/>
            <person name="Wu L."/>
            <person name="Ma J."/>
        </authorList>
    </citation>
    <scope>NUCLEOTIDE SEQUENCE [LARGE SCALE GENOMIC DNA]</scope>
    <source>
        <strain evidence="14">JCM 14370</strain>
    </source>
</reference>
<keyword evidence="2 9" id="KW-0547">Nucleotide-binding</keyword>
<keyword evidence="8 9" id="KW-0234">DNA repair</keyword>
<dbReference type="InterPro" id="IPR047112">
    <property type="entry name" value="RecG/Mfd"/>
</dbReference>
<evidence type="ECO:0000256" key="9">
    <source>
        <dbReference type="HAMAP-Rule" id="MF_00969"/>
    </source>
</evidence>
<dbReference type="SMART" id="SM00490">
    <property type="entry name" value="HELICc"/>
    <property type="match status" value="1"/>
</dbReference>
<dbReference type="Gene3D" id="3.90.1150.50">
    <property type="entry name" value="Transcription-repair-coupling factor, D7 domain"/>
    <property type="match status" value="1"/>
</dbReference>
<keyword evidence="14" id="KW-1185">Reference proteome</keyword>
<evidence type="ECO:0000256" key="2">
    <source>
        <dbReference type="ARBA" id="ARBA00022741"/>
    </source>
</evidence>
<dbReference type="HAMAP" id="MF_00969">
    <property type="entry name" value="TRCF"/>
    <property type="match status" value="1"/>
</dbReference>
<evidence type="ECO:0000259" key="12">
    <source>
        <dbReference type="PROSITE" id="PS51194"/>
    </source>
</evidence>
<comment type="similarity">
    <text evidence="9">In the N-terminal section; belongs to the UvrB family.</text>
</comment>
<accession>A0ABQ2CXB0</accession>
<keyword evidence="7 9" id="KW-0238">DNA-binding</keyword>
<dbReference type="InterPro" id="IPR036101">
    <property type="entry name" value="CarD-like/TRCF_RID_sf"/>
</dbReference>
<dbReference type="SMART" id="SM01058">
    <property type="entry name" value="CarD_TRCF"/>
    <property type="match status" value="1"/>
</dbReference>
<dbReference type="Pfam" id="PF03461">
    <property type="entry name" value="TRCF"/>
    <property type="match status" value="1"/>
</dbReference>
<dbReference type="InterPro" id="IPR037235">
    <property type="entry name" value="TRCF-like_C_D7"/>
</dbReference>
<feature type="domain" description="Helicase ATP-binding" evidence="11">
    <location>
        <begin position="487"/>
        <end position="697"/>
    </location>
</feature>
<organism evidence="13 14">
    <name type="scientific">Deinococcus roseus</name>
    <dbReference type="NCBI Taxonomy" id="392414"/>
    <lineage>
        <taxon>Bacteria</taxon>
        <taxon>Thermotogati</taxon>
        <taxon>Deinococcota</taxon>
        <taxon>Deinococci</taxon>
        <taxon>Deinococcales</taxon>
        <taxon>Deinococcaceae</taxon>
        <taxon>Deinococcus</taxon>
    </lineage>
</organism>
<keyword evidence="4 9" id="KW-0378">Hydrolase</keyword>
<dbReference type="InterPro" id="IPR011545">
    <property type="entry name" value="DEAD/DEAH_box_helicase_dom"/>
</dbReference>
<evidence type="ECO:0000256" key="8">
    <source>
        <dbReference type="ARBA" id="ARBA00023204"/>
    </source>
</evidence>
<dbReference type="SUPFAM" id="SSF143517">
    <property type="entry name" value="TRCF domain-like"/>
    <property type="match status" value="1"/>
</dbReference>
<dbReference type="Gene3D" id="2.40.10.170">
    <property type="match status" value="1"/>
</dbReference>
<dbReference type="PROSITE" id="PS51192">
    <property type="entry name" value="HELICASE_ATP_BIND_1"/>
    <property type="match status" value="1"/>
</dbReference>
<dbReference type="InterPro" id="IPR041471">
    <property type="entry name" value="UvrB_inter"/>
</dbReference>